<evidence type="ECO:0000313" key="3">
    <source>
        <dbReference type="EMBL" id="KZT41129.1"/>
    </source>
</evidence>
<dbReference type="Gene3D" id="3.40.50.850">
    <property type="entry name" value="Isochorismatase-like"/>
    <property type="match status" value="1"/>
</dbReference>
<dbReference type="InterPro" id="IPR000868">
    <property type="entry name" value="Isochorismatase-like_dom"/>
</dbReference>
<evidence type="ECO:0000256" key="1">
    <source>
        <dbReference type="ARBA" id="ARBA00006336"/>
    </source>
</evidence>
<keyword evidence="4" id="KW-1185">Reference proteome</keyword>
<proteinExistence type="inferred from homology"/>
<dbReference type="STRING" id="1314776.A0A166FYM4"/>
<dbReference type="InterPro" id="IPR036380">
    <property type="entry name" value="Isochorismatase-like_sf"/>
</dbReference>
<dbReference type="Pfam" id="PF00857">
    <property type="entry name" value="Isochorismatase"/>
    <property type="match status" value="1"/>
</dbReference>
<name>A0A166FYM4_9AGAM</name>
<dbReference type="OrthoDB" id="269496at2759"/>
<accession>A0A166FYM4</accession>
<dbReference type="SUPFAM" id="SSF52499">
    <property type="entry name" value="Isochorismatase-like hydrolases"/>
    <property type="match status" value="1"/>
</dbReference>
<reference evidence="3 4" key="1">
    <citation type="journal article" date="2016" name="Mol. Biol. Evol.">
        <title>Comparative Genomics of Early-Diverging Mushroom-Forming Fungi Provides Insights into the Origins of Lignocellulose Decay Capabilities.</title>
        <authorList>
            <person name="Nagy L.G."/>
            <person name="Riley R."/>
            <person name="Tritt A."/>
            <person name="Adam C."/>
            <person name="Daum C."/>
            <person name="Floudas D."/>
            <person name="Sun H."/>
            <person name="Yadav J.S."/>
            <person name="Pangilinan J."/>
            <person name="Larsson K.H."/>
            <person name="Matsuura K."/>
            <person name="Barry K."/>
            <person name="Labutti K."/>
            <person name="Kuo R."/>
            <person name="Ohm R.A."/>
            <person name="Bhattacharya S.S."/>
            <person name="Shirouzu T."/>
            <person name="Yoshinaga Y."/>
            <person name="Martin F.M."/>
            <person name="Grigoriev I.V."/>
            <person name="Hibbett D.S."/>
        </authorList>
    </citation>
    <scope>NUCLEOTIDE SEQUENCE [LARGE SCALE GENOMIC DNA]</scope>
    <source>
        <strain evidence="3 4">HHB10207 ss-3</strain>
    </source>
</reference>
<evidence type="ECO:0000313" key="4">
    <source>
        <dbReference type="Proteomes" id="UP000076798"/>
    </source>
</evidence>
<dbReference type="EMBL" id="KV428024">
    <property type="protein sequence ID" value="KZT41129.1"/>
    <property type="molecule type" value="Genomic_DNA"/>
</dbReference>
<organism evidence="3 4">
    <name type="scientific">Sistotremastrum suecicum HHB10207 ss-3</name>
    <dbReference type="NCBI Taxonomy" id="1314776"/>
    <lineage>
        <taxon>Eukaryota</taxon>
        <taxon>Fungi</taxon>
        <taxon>Dikarya</taxon>
        <taxon>Basidiomycota</taxon>
        <taxon>Agaricomycotina</taxon>
        <taxon>Agaricomycetes</taxon>
        <taxon>Sistotremastrales</taxon>
        <taxon>Sistotremastraceae</taxon>
        <taxon>Sistotremastrum</taxon>
    </lineage>
</organism>
<comment type="similarity">
    <text evidence="1">Belongs to the isochorismatase family.</text>
</comment>
<dbReference type="InterPro" id="IPR050993">
    <property type="entry name" value="Isochorismatase_domain"/>
</dbReference>
<dbReference type="PANTHER" id="PTHR14119:SF3">
    <property type="entry name" value="ISOCHORISMATASE DOMAIN-CONTAINING PROTEIN 2"/>
    <property type="match status" value="1"/>
</dbReference>
<sequence>MTGHVQSIDPAHTILFICDMQEKFRQHIYGGDHVVGTVVKLLKVAKLFQFPVLATEQNPKSLGPTSQEILTQFKELGPLLLGVIPKTRFSMVTDEVLQVLKEHEHNIKNVVLCGVESHICVVQSTIDLVNTGYNVHVIGDGVSSCNKEEVPIAFDRIRQVGGVITSSESLIYQLLDDATNPLFKAAAGIVREEKDATRERFQALF</sequence>
<feature type="domain" description="Isochorismatase-like" evidence="2">
    <location>
        <begin position="13"/>
        <end position="168"/>
    </location>
</feature>
<protein>
    <submittedName>
        <fullName evidence="3">Putative Isochorismatase family hydrolase</fullName>
    </submittedName>
</protein>
<gene>
    <name evidence="3" type="ORF">SISSUDRAFT_982274</name>
</gene>
<keyword evidence="3" id="KW-0378">Hydrolase</keyword>
<evidence type="ECO:0000259" key="2">
    <source>
        <dbReference type="Pfam" id="PF00857"/>
    </source>
</evidence>
<dbReference type="GO" id="GO:0016787">
    <property type="term" value="F:hydrolase activity"/>
    <property type="evidence" value="ECO:0007669"/>
    <property type="project" value="UniProtKB-KW"/>
</dbReference>
<dbReference type="PANTHER" id="PTHR14119">
    <property type="entry name" value="HYDROLASE"/>
    <property type="match status" value="1"/>
</dbReference>
<dbReference type="AlphaFoldDB" id="A0A166FYM4"/>
<dbReference type="Proteomes" id="UP000076798">
    <property type="component" value="Unassembled WGS sequence"/>
</dbReference>